<protein>
    <submittedName>
        <fullName evidence="2">Uncharacterized protein</fullName>
    </submittedName>
</protein>
<proteinExistence type="predicted"/>
<accession>A0A4P9W1Z3</accession>
<dbReference type="AlphaFoldDB" id="A0A4P9W1Z3"/>
<evidence type="ECO:0000313" key="3">
    <source>
        <dbReference type="Proteomes" id="UP000269721"/>
    </source>
</evidence>
<feature type="compositionally biased region" description="Polar residues" evidence="1">
    <location>
        <begin position="1"/>
        <end position="14"/>
    </location>
</feature>
<dbReference type="Proteomes" id="UP000269721">
    <property type="component" value="Unassembled WGS sequence"/>
</dbReference>
<dbReference type="OrthoDB" id="3356781at2759"/>
<keyword evidence="3" id="KW-1185">Reference proteome</keyword>
<evidence type="ECO:0000313" key="2">
    <source>
        <dbReference type="EMBL" id="RKO84096.1"/>
    </source>
</evidence>
<feature type="compositionally biased region" description="Low complexity" evidence="1">
    <location>
        <begin position="15"/>
        <end position="24"/>
    </location>
</feature>
<sequence length="164" mass="18533">MITINPSVIPTLRQSTKSKAPKPTTTLPFTEVPFMAPWMFTPAYLEVDYDTCSTVFLRSPLPQPDQVEIPSPLPPDWHQLVYVWYRQKAKNHMKARKDPNLAPPLIIEGQYVRLKNEIAKGRRKEVKAAITARAEARAEAREKWVADREKERTAAEAAANGAAP</sequence>
<feature type="region of interest" description="Disordered" evidence="1">
    <location>
        <begin position="140"/>
        <end position="164"/>
    </location>
</feature>
<organism evidence="2 3">
    <name type="scientific">Blyttiomyces helicus</name>
    <dbReference type="NCBI Taxonomy" id="388810"/>
    <lineage>
        <taxon>Eukaryota</taxon>
        <taxon>Fungi</taxon>
        <taxon>Fungi incertae sedis</taxon>
        <taxon>Chytridiomycota</taxon>
        <taxon>Chytridiomycota incertae sedis</taxon>
        <taxon>Chytridiomycetes</taxon>
        <taxon>Chytridiomycetes incertae sedis</taxon>
        <taxon>Blyttiomyces</taxon>
    </lineage>
</organism>
<feature type="compositionally biased region" description="Low complexity" evidence="1">
    <location>
        <begin position="155"/>
        <end position="164"/>
    </location>
</feature>
<name>A0A4P9W1Z3_9FUNG</name>
<feature type="compositionally biased region" description="Basic and acidic residues" evidence="1">
    <location>
        <begin position="140"/>
        <end position="154"/>
    </location>
</feature>
<feature type="region of interest" description="Disordered" evidence="1">
    <location>
        <begin position="1"/>
        <end position="24"/>
    </location>
</feature>
<evidence type="ECO:0000256" key="1">
    <source>
        <dbReference type="SAM" id="MobiDB-lite"/>
    </source>
</evidence>
<dbReference type="EMBL" id="ML000500">
    <property type="protein sequence ID" value="RKO84096.1"/>
    <property type="molecule type" value="Genomic_DNA"/>
</dbReference>
<gene>
    <name evidence="2" type="ORF">BDK51DRAFT_49441</name>
</gene>
<reference evidence="3" key="1">
    <citation type="journal article" date="2018" name="Nat. Microbiol.">
        <title>Leveraging single-cell genomics to expand the fungal tree of life.</title>
        <authorList>
            <person name="Ahrendt S.R."/>
            <person name="Quandt C.A."/>
            <person name="Ciobanu D."/>
            <person name="Clum A."/>
            <person name="Salamov A."/>
            <person name="Andreopoulos B."/>
            <person name="Cheng J.F."/>
            <person name="Woyke T."/>
            <person name="Pelin A."/>
            <person name="Henrissat B."/>
            <person name="Reynolds N.K."/>
            <person name="Benny G.L."/>
            <person name="Smith M.E."/>
            <person name="James T.Y."/>
            <person name="Grigoriev I.V."/>
        </authorList>
    </citation>
    <scope>NUCLEOTIDE SEQUENCE [LARGE SCALE GENOMIC DNA]</scope>
</reference>